<dbReference type="PANTHER" id="PTHR45093">
    <property type="entry name" value="TRANSCRIPTION ACTIVATOR MSS11"/>
    <property type="match status" value="1"/>
</dbReference>
<comment type="subcellular location">
    <subcellularLocation>
        <location evidence="1">Nucleus</location>
    </subcellularLocation>
</comment>
<evidence type="ECO:0000256" key="1">
    <source>
        <dbReference type="ARBA" id="ARBA00004123"/>
    </source>
</evidence>
<protein>
    <submittedName>
        <fullName evidence="6">Uncharacterized protein</fullName>
    </submittedName>
</protein>
<accession>A0A1E3QKL1</accession>
<dbReference type="GO" id="GO:0005634">
    <property type="term" value="C:nucleus"/>
    <property type="evidence" value="ECO:0007669"/>
    <property type="project" value="UniProtKB-SubCell"/>
</dbReference>
<gene>
    <name evidence="6" type="ORF">BABINDRAFT_168381</name>
</gene>
<organism evidence="6 7">
    <name type="scientific">Babjeviella inositovora NRRL Y-12698</name>
    <dbReference type="NCBI Taxonomy" id="984486"/>
    <lineage>
        <taxon>Eukaryota</taxon>
        <taxon>Fungi</taxon>
        <taxon>Dikarya</taxon>
        <taxon>Ascomycota</taxon>
        <taxon>Saccharomycotina</taxon>
        <taxon>Pichiomycetes</taxon>
        <taxon>Serinales incertae sedis</taxon>
        <taxon>Babjeviella</taxon>
    </lineage>
</organism>
<sequence length="595" mass="62919">MSQGGTPRNAGTAKKEKKEGSAPPGQFVSDSTATNSRQLLNAYIYDFLVKSGLPATAKAFVAEADVPTTNTVAPGAAEPARADLPALQISMDAPQGFLYEWWQIFWDVFNARTHRAGSGPAQQYFQLQLLRQRREHALHSMTAHAAHAQAQGQPQLQIQSQAAPQAMQTPVAKASVPPAPTGSPAKRQRISNNSTPTSVPSASPLTGHPPPPQMVMQSFNPQYMYKGPGSATTPGIPFNPMELQPQMKVPMGVYAGQNGAMMNGMAQNGAIMAQNGQGLTMGATNGATNGTNGAGFTSMNANLQEYQTQLMLMERQNRMMMEHDHAGGDAMAGQQTMAIPNQRWQQLLQLQMPPPQNAARNTPAASPATASAPHPVDSNGHTPSNVKTPVVANMPTPNNSGGAGPGTGSTGKKKPAPKRQRKMSKTNGSEPPTPTTPLTPANVQTTPQLANQQPPPAASAVTTTGPKKSVSAPASKRKSSTSDAPTHIDPNALRSPATNVKQAKETAEEVKPRETAILPETGHELIGVAPEQEEGLATNFMQDSQFLTDFGKVHGVAVAPEDMDFDFNNFLNTGENEHMGSNVGFEGVFGWADGV</sequence>
<dbReference type="STRING" id="984486.A0A1E3QKL1"/>
<feature type="region of interest" description="Disordered" evidence="5">
    <location>
        <begin position="139"/>
        <end position="216"/>
    </location>
</feature>
<feature type="compositionally biased region" description="Low complexity" evidence="5">
    <location>
        <begin position="143"/>
        <end position="166"/>
    </location>
</feature>
<evidence type="ECO:0000256" key="5">
    <source>
        <dbReference type="SAM" id="MobiDB-lite"/>
    </source>
</evidence>
<reference evidence="7" key="1">
    <citation type="submission" date="2016-05" db="EMBL/GenBank/DDBJ databases">
        <title>Comparative genomics of biotechnologically important yeasts.</title>
        <authorList>
            <consortium name="DOE Joint Genome Institute"/>
            <person name="Riley R."/>
            <person name="Haridas S."/>
            <person name="Wolfe K.H."/>
            <person name="Lopes M.R."/>
            <person name="Hittinger C.T."/>
            <person name="Goker M."/>
            <person name="Salamov A."/>
            <person name="Wisecaver J."/>
            <person name="Long T.M."/>
            <person name="Aerts A.L."/>
            <person name="Barry K."/>
            <person name="Choi C."/>
            <person name="Clum A."/>
            <person name="Coughlan A.Y."/>
            <person name="Deshpande S."/>
            <person name="Douglass A.P."/>
            <person name="Hanson S.J."/>
            <person name="Klenk H.-P."/>
            <person name="Labutti K."/>
            <person name="Lapidus A."/>
            <person name="Lindquist E."/>
            <person name="Lipzen A."/>
            <person name="Meier-Kolthoff J.P."/>
            <person name="Ohm R.A."/>
            <person name="Otillar R.P."/>
            <person name="Pangilinan J."/>
            <person name="Peng Y."/>
            <person name="Rokas A."/>
            <person name="Rosa C.A."/>
            <person name="Scheuner C."/>
            <person name="Sibirny A.A."/>
            <person name="Slot J.C."/>
            <person name="Stielow J.B."/>
            <person name="Sun H."/>
            <person name="Kurtzman C.P."/>
            <person name="Blackwell M."/>
            <person name="Grigoriev I.V."/>
            <person name="Jeffries T.W."/>
        </authorList>
    </citation>
    <scope>NUCLEOTIDE SEQUENCE [LARGE SCALE GENOMIC DNA]</scope>
    <source>
        <strain evidence="7">NRRL Y-12698</strain>
    </source>
</reference>
<feature type="compositionally biased region" description="Low complexity" evidence="5">
    <location>
        <begin position="354"/>
        <end position="372"/>
    </location>
</feature>
<feature type="region of interest" description="Disordered" evidence="5">
    <location>
        <begin position="1"/>
        <end position="31"/>
    </location>
</feature>
<proteinExistence type="predicted"/>
<dbReference type="RefSeq" id="XP_018983518.1">
    <property type="nucleotide sequence ID" value="XM_019130585.1"/>
</dbReference>
<feature type="compositionally biased region" description="Polar residues" evidence="5">
    <location>
        <begin position="190"/>
        <end position="204"/>
    </location>
</feature>
<dbReference type="PANTHER" id="PTHR45093:SF2">
    <property type="entry name" value="LISH DOMAIN-CONTAINING PROTEIN"/>
    <property type="match status" value="1"/>
</dbReference>
<dbReference type="GeneID" id="30148438"/>
<dbReference type="SMART" id="SM00667">
    <property type="entry name" value="LisH"/>
    <property type="match status" value="1"/>
</dbReference>
<evidence type="ECO:0000256" key="4">
    <source>
        <dbReference type="ARBA" id="ARBA00023242"/>
    </source>
</evidence>
<dbReference type="EMBL" id="KV454436">
    <property type="protein sequence ID" value="ODQ78190.1"/>
    <property type="molecule type" value="Genomic_DNA"/>
</dbReference>
<feature type="compositionally biased region" description="Basic residues" evidence="5">
    <location>
        <begin position="411"/>
        <end position="424"/>
    </location>
</feature>
<feature type="region of interest" description="Disordered" evidence="5">
    <location>
        <begin position="354"/>
        <end position="512"/>
    </location>
</feature>
<dbReference type="Pfam" id="PF08513">
    <property type="entry name" value="LisH"/>
    <property type="match status" value="1"/>
</dbReference>
<name>A0A1E3QKL1_9ASCO</name>
<evidence type="ECO:0000313" key="7">
    <source>
        <dbReference type="Proteomes" id="UP000094336"/>
    </source>
</evidence>
<feature type="compositionally biased region" description="Basic and acidic residues" evidence="5">
    <location>
        <begin position="502"/>
        <end position="512"/>
    </location>
</feature>
<dbReference type="Proteomes" id="UP000094336">
    <property type="component" value="Unassembled WGS sequence"/>
</dbReference>
<keyword evidence="4" id="KW-0539">Nucleus</keyword>
<keyword evidence="3" id="KW-0804">Transcription</keyword>
<dbReference type="OrthoDB" id="5600002at2759"/>
<evidence type="ECO:0000256" key="2">
    <source>
        <dbReference type="ARBA" id="ARBA00023015"/>
    </source>
</evidence>
<keyword evidence="2" id="KW-0805">Transcription regulation</keyword>
<dbReference type="InterPro" id="IPR006594">
    <property type="entry name" value="LisH"/>
</dbReference>
<feature type="compositionally biased region" description="Low complexity" evidence="5">
    <location>
        <begin position="438"/>
        <end position="452"/>
    </location>
</feature>
<dbReference type="AlphaFoldDB" id="A0A1E3QKL1"/>
<evidence type="ECO:0000313" key="6">
    <source>
        <dbReference type="EMBL" id="ODQ78190.1"/>
    </source>
</evidence>
<dbReference type="PROSITE" id="PS50896">
    <property type="entry name" value="LISH"/>
    <property type="match status" value="1"/>
</dbReference>
<keyword evidence="7" id="KW-1185">Reference proteome</keyword>
<evidence type="ECO:0000256" key="3">
    <source>
        <dbReference type="ARBA" id="ARBA00023163"/>
    </source>
</evidence>